<dbReference type="PANTHER" id="PTHR11851">
    <property type="entry name" value="METALLOPROTEASE"/>
    <property type="match status" value="1"/>
</dbReference>
<organism evidence="4 5">
    <name type="scientific">Leptospira santarosai str. CBC1416</name>
    <dbReference type="NCBI Taxonomy" id="1193059"/>
    <lineage>
        <taxon>Bacteria</taxon>
        <taxon>Pseudomonadati</taxon>
        <taxon>Spirochaetota</taxon>
        <taxon>Spirochaetia</taxon>
        <taxon>Leptospirales</taxon>
        <taxon>Leptospiraceae</taxon>
        <taxon>Leptospira</taxon>
    </lineage>
</organism>
<evidence type="ECO:0000313" key="5">
    <source>
        <dbReference type="Proteomes" id="UP000012149"/>
    </source>
</evidence>
<reference evidence="4 5" key="1">
    <citation type="submission" date="2013-01" db="EMBL/GenBank/DDBJ databases">
        <authorList>
            <person name="Harkins D.M."/>
            <person name="Durkin A.S."/>
            <person name="Brinkac L.M."/>
            <person name="Haft D.H."/>
            <person name="Selengut J.D."/>
            <person name="Sanka R."/>
            <person name="DePew J."/>
            <person name="Purushe J."/>
            <person name="Matthias M.A."/>
            <person name="Vinetz J.M."/>
            <person name="Sutton G.G."/>
            <person name="Nierman W.C."/>
            <person name="Fouts D.E."/>
        </authorList>
    </citation>
    <scope>NUCLEOTIDE SEQUENCE [LARGE SCALE GENOMIC DNA]</scope>
    <source>
        <strain evidence="4 5">CBC1416</strain>
    </source>
</reference>
<keyword evidence="2" id="KW-0472">Membrane</keyword>
<dbReference type="PANTHER" id="PTHR11851:SF225">
    <property type="entry name" value="NON-PEPTIDASE HOMOLOG YMXG"/>
    <property type="match status" value="1"/>
</dbReference>
<dbReference type="AlphaFoldDB" id="M6W1I1"/>
<evidence type="ECO:0000313" key="4">
    <source>
        <dbReference type="EMBL" id="EMO59119.1"/>
    </source>
</evidence>
<evidence type="ECO:0000259" key="3">
    <source>
        <dbReference type="Pfam" id="PF05193"/>
    </source>
</evidence>
<evidence type="ECO:0000256" key="2">
    <source>
        <dbReference type="SAM" id="Phobius"/>
    </source>
</evidence>
<dbReference type="SUPFAM" id="SSF63411">
    <property type="entry name" value="LuxS/MPP-like metallohydrolase"/>
    <property type="match status" value="2"/>
</dbReference>
<dbReference type="GO" id="GO:0046872">
    <property type="term" value="F:metal ion binding"/>
    <property type="evidence" value="ECO:0007669"/>
    <property type="project" value="InterPro"/>
</dbReference>
<dbReference type="Proteomes" id="UP000012149">
    <property type="component" value="Unassembled WGS sequence"/>
</dbReference>
<comment type="caution">
    <text evidence="4">The sequence shown here is derived from an EMBL/GenBank/DDBJ whole genome shotgun (WGS) entry which is preliminary data.</text>
</comment>
<feature type="region of interest" description="Disordered" evidence="1">
    <location>
        <begin position="1"/>
        <end position="31"/>
    </location>
</feature>
<dbReference type="Gene3D" id="3.30.830.10">
    <property type="entry name" value="Metalloenzyme, LuxS/M16 peptidase-like"/>
    <property type="match status" value="2"/>
</dbReference>
<dbReference type="GO" id="GO:0016787">
    <property type="term" value="F:hydrolase activity"/>
    <property type="evidence" value="ECO:0007669"/>
    <property type="project" value="UniProtKB-KW"/>
</dbReference>
<protein>
    <submittedName>
        <fullName evidence="4">Peptidase M16 inactive domain protein</fullName>
        <ecNumber evidence="4">3.4.24.-</ecNumber>
    </submittedName>
</protein>
<keyword evidence="2" id="KW-1133">Transmembrane helix</keyword>
<dbReference type="InterPro" id="IPR050361">
    <property type="entry name" value="MPP/UQCRC_Complex"/>
</dbReference>
<dbReference type="InterPro" id="IPR011249">
    <property type="entry name" value="Metalloenz_LuxS/M16"/>
</dbReference>
<keyword evidence="4" id="KW-0378">Hydrolase</keyword>
<proteinExistence type="predicted"/>
<gene>
    <name evidence="4" type="ORF">LEP1GSC161_1023</name>
</gene>
<feature type="transmembrane region" description="Helical" evidence="2">
    <location>
        <begin position="90"/>
        <end position="108"/>
    </location>
</feature>
<feature type="compositionally biased region" description="Polar residues" evidence="1">
    <location>
        <begin position="16"/>
        <end position="31"/>
    </location>
</feature>
<name>M6W1I1_9LEPT</name>
<dbReference type="EMBL" id="AKWE02000044">
    <property type="protein sequence ID" value="EMO59119.1"/>
    <property type="molecule type" value="Genomic_DNA"/>
</dbReference>
<dbReference type="InterPro" id="IPR007863">
    <property type="entry name" value="Peptidase_M16_C"/>
</dbReference>
<dbReference type="Pfam" id="PF05193">
    <property type="entry name" value="Peptidase_M16_C"/>
    <property type="match status" value="1"/>
</dbReference>
<accession>M6W1I1</accession>
<evidence type="ECO:0000256" key="1">
    <source>
        <dbReference type="SAM" id="MobiDB-lite"/>
    </source>
</evidence>
<dbReference type="EC" id="3.4.24.-" evidence="4"/>
<keyword evidence="2" id="KW-0812">Transmembrane</keyword>
<sequence length="561" mass="63038">MMNLKQTMNHKKRNSNEPFSSGSKMETRSSSQNLRGLYSVSCFDTRSSCFGTSSDFKTDFVSKAKFEATDAAKMKSTGFLDGIKNSYIKIFFYSILFWIAGAVSLSAAPGDFVKDVKIPSLSFEFPEVQVFPSGKGTEVYFLPGGEFPLRNLEVHVYSGVLSNPDLPPEVPELFVQAWKHGGVPSAPGSKFMETLEGYGAKIDTDANSEKIVFTISYLSRFEKEVLPLIGEFIAAPLLSEEGFSIAKLNLEEAIKRRNDKIPDIAYRKTAELVYRGTVLGKSTQLDSLAKIRAKDIKEYFDKTVSTSRRIVLLTGDLQRKEAESLVVSLFPPRETVRVESPVRLNSKILKKNLDSLPFQILGVDKEATQSIVMMAGILPAHRDPDFYAIQLVNYIIGGGGFSSYFMQKIRSDRGLAYSSGSSAYFERDYGIVYFTTQTKTSTTKEVYDLMREILSEQTIDKITEEELESAKQSIVNRFIFQFEDKTGILHNFLRFREHGMPEDYLRTYRDKIQAVTLGDLKRVGKKYFVSSSVKTVLTGPKDITKGLEEAVKHIAPEERIP</sequence>
<feature type="domain" description="Peptidase M16 C-terminal" evidence="3">
    <location>
        <begin position="291"/>
        <end position="473"/>
    </location>
</feature>